<keyword evidence="3" id="KW-1185">Reference proteome</keyword>
<organism evidence="2 3">
    <name type="scientific">Shinella curvata</name>
    <dbReference type="NCBI Taxonomy" id="1817964"/>
    <lineage>
        <taxon>Bacteria</taxon>
        <taxon>Pseudomonadati</taxon>
        <taxon>Pseudomonadota</taxon>
        <taxon>Alphaproteobacteria</taxon>
        <taxon>Hyphomicrobiales</taxon>
        <taxon>Rhizobiaceae</taxon>
        <taxon>Shinella</taxon>
    </lineage>
</organism>
<dbReference type="Proteomes" id="UP001177080">
    <property type="component" value="Unassembled WGS sequence"/>
</dbReference>
<comment type="caution">
    <text evidence="2">The sequence shown here is derived from an EMBL/GenBank/DDBJ whole genome shotgun (WGS) entry which is preliminary data.</text>
</comment>
<proteinExistence type="predicted"/>
<evidence type="ECO:0000313" key="3">
    <source>
        <dbReference type="Proteomes" id="UP001177080"/>
    </source>
</evidence>
<evidence type="ECO:0000256" key="1">
    <source>
        <dbReference type="SAM" id="MobiDB-lite"/>
    </source>
</evidence>
<sequence length="252" mass="26184">MKLLPTSFRLSRKLLIILAGVMVLTGASGAAAIIVGREALLGPPAEQVSGAACTVVTTVRLDRNGQHWLRKYVRSEAKEADVRIKTALRVAGAVSNHEEADLYQVILLDAAGPANRADMRGRAIGAEVLFARNPSAIPGMTAPFVARYTDGKPAENGDFYGERKELSLDEIKTIVTAMKDREDCVDPNAVAEEGGHGESAGHGEAKAEGGHGEAAEGGHGEAAEGGHEAPAEGGEHAQAAEGGSHEVAASEH</sequence>
<evidence type="ECO:0000313" key="2">
    <source>
        <dbReference type="EMBL" id="MDO6122010.1"/>
    </source>
</evidence>
<protein>
    <submittedName>
        <fullName evidence="2">Uncharacterized protein</fullName>
    </submittedName>
</protein>
<reference evidence="2" key="1">
    <citation type="submission" date="2022-04" db="EMBL/GenBank/DDBJ databases">
        <title>Shinella lacus sp. nov., a novel member of the genus Shinella from water.</title>
        <authorList>
            <person name="Deng Y."/>
        </authorList>
    </citation>
    <scope>NUCLEOTIDE SEQUENCE</scope>
    <source>
        <strain evidence="2">JCM 31239</strain>
    </source>
</reference>
<accession>A0ABT8XE39</accession>
<name>A0ABT8XE39_9HYPH</name>
<dbReference type="RefSeq" id="WP_244762536.1">
    <property type="nucleotide sequence ID" value="NZ_JALJCJ010000005.1"/>
</dbReference>
<gene>
    <name evidence="2" type="ORF">GB928_012525</name>
</gene>
<feature type="compositionally biased region" description="Basic and acidic residues" evidence="1">
    <location>
        <begin position="193"/>
        <end position="235"/>
    </location>
</feature>
<feature type="compositionally biased region" description="Low complexity" evidence="1">
    <location>
        <begin position="236"/>
        <end position="246"/>
    </location>
</feature>
<feature type="region of interest" description="Disordered" evidence="1">
    <location>
        <begin position="188"/>
        <end position="252"/>
    </location>
</feature>
<dbReference type="EMBL" id="WHSC02000005">
    <property type="protein sequence ID" value="MDO6122010.1"/>
    <property type="molecule type" value="Genomic_DNA"/>
</dbReference>